<keyword evidence="3" id="KW-0347">Helicase</keyword>
<dbReference type="InterPro" id="IPR027417">
    <property type="entry name" value="P-loop_NTPase"/>
</dbReference>
<dbReference type="GO" id="GO:0016787">
    <property type="term" value="F:hydrolase activity"/>
    <property type="evidence" value="ECO:0007669"/>
    <property type="project" value="UniProtKB-KW"/>
</dbReference>
<proteinExistence type="predicted"/>
<dbReference type="PANTHER" id="PTHR11274:SF0">
    <property type="entry name" value="GENERAL TRANSCRIPTION AND DNA REPAIR FACTOR IIH HELICASE SUBUNIT XPB"/>
    <property type="match status" value="1"/>
</dbReference>
<keyword evidence="1" id="KW-0547">Nucleotide-binding</keyword>
<evidence type="ECO:0000256" key="2">
    <source>
        <dbReference type="ARBA" id="ARBA00022801"/>
    </source>
</evidence>
<comment type="caution">
    <text evidence="6">The sequence shown here is derived from an EMBL/GenBank/DDBJ whole genome shotgun (WGS) entry which is preliminary data.</text>
</comment>
<dbReference type="GO" id="GO:0003677">
    <property type="term" value="F:DNA binding"/>
    <property type="evidence" value="ECO:0007669"/>
    <property type="project" value="InterPro"/>
</dbReference>
<gene>
    <name evidence="6" type="ORF">LCGC14_3015490</name>
</gene>
<reference evidence="6" key="1">
    <citation type="journal article" date="2015" name="Nature">
        <title>Complex archaea that bridge the gap between prokaryotes and eukaryotes.</title>
        <authorList>
            <person name="Spang A."/>
            <person name="Saw J.H."/>
            <person name="Jorgensen S.L."/>
            <person name="Zaremba-Niedzwiedzka K."/>
            <person name="Martijn J."/>
            <person name="Lind A.E."/>
            <person name="van Eijk R."/>
            <person name="Schleper C."/>
            <person name="Guy L."/>
            <person name="Ettema T.J."/>
        </authorList>
    </citation>
    <scope>NUCLEOTIDE SEQUENCE</scope>
</reference>
<evidence type="ECO:0000259" key="5">
    <source>
        <dbReference type="Pfam" id="PF04851"/>
    </source>
</evidence>
<keyword evidence="2" id="KW-0378">Hydrolase</keyword>
<evidence type="ECO:0000256" key="1">
    <source>
        <dbReference type="ARBA" id="ARBA00022741"/>
    </source>
</evidence>
<feature type="domain" description="Helicase/UvrB N-terminal" evidence="5">
    <location>
        <begin position="78"/>
        <end position="193"/>
    </location>
</feature>
<protein>
    <recommendedName>
        <fullName evidence="5">Helicase/UvrB N-terminal domain-containing protein</fullName>
    </recommendedName>
</protein>
<organism evidence="6">
    <name type="scientific">marine sediment metagenome</name>
    <dbReference type="NCBI Taxonomy" id="412755"/>
    <lineage>
        <taxon>unclassified sequences</taxon>
        <taxon>metagenomes</taxon>
        <taxon>ecological metagenomes</taxon>
    </lineage>
</organism>
<keyword evidence="4" id="KW-0067">ATP-binding</keyword>
<dbReference type="PANTHER" id="PTHR11274">
    <property type="entry name" value="RAD25/XP-B DNA REPAIR HELICASE"/>
    <property type="match status" value="1"/>
</dbReference>
<feature type="non-terminal residue" evidence="6">
    <location>
        <position position="362"/>
    </location>
</feature>
<dbReference type="Gene3D" id="3.40.50.300">
    <property type="entry name" value="P-loop containing nucleotide triphosphate hydrolases"/>
    <property type="match status" value="2"/>
</dbReference>
<feature type="non-terminal residue" evidence="6">
    <location>
        <position position="1"/>
    </location>
</feature>
<evidence type="ECO:0000313" key="6">
    <source>
        <dbReference type="EMBL" id="KKK61322.1"/>
    </source>
</evidence>
<evidence type="ECO:0000256" key="3">
    <source>
        <dbReference type="ARBA" id="ARBA00022806"/>
    </source>
</evidence>
<dbReference type="SUPFAM" id="SSF52540">
    <property type="entry name" value="P-loop containing nucleoside triphosphate hydrolases"/>
    <property type="match status" value="1"/>
</dbReference>
<dbReference type="Pfam" id="PF04851">
    <property type="entry name" value="ResIII"/>
    <property type="match status" value="1"/>
</dbReference>
<accession>A0A0F8WWR4</accession>
<evidence type="ECO:0000256" key="4">
    <source>
        <dbReference type="ARBA" id="ARBA00022840"/>
    </source>
</evidence>
<dbReference type="InterPro" id="IPR050615">
    <property type="entry name" value="ATP-dep_DNA_Helicase"/>
</dbReference>
<dbReference type="InterPro" id="IPR006935">
    <property type="entry name" value="Helicase/UvrB_N"/>
</dbReference>
<sequence>EKYGDMLSSISKGTARIKLGKEFDVIAKIIENGSLPFLPRPVDEKDLIQDTTKITFKGKHYFQYEAWETFLKYGAIGIYWMTGAGKDIFSCYALSRIKVKKDGKELPNLFVSPNLTILEQLRKDYFPNFAPELLKEIEKGNLILSTYQGYEKLKKIEFGLTIFGECHVLPADTFSRFATIKTKYRIGQSASPYREDGRHALIFALTGFPIGLNWQSLMKILGKKYHDVNVYIFDSLEQKIKFATNLITDSKTLLFVDKIDVGNRLANLLGVPFIHGATKNRIEIAKESKIFIASRVMEMGISMKELEHIIEVDFLYGSKREQIQRTGRLFHSESKKSKRHDILMTQEEFEKYGKRLHSLVEK</sequence>
<dbReference type="GO" id="GO:0004386">
    <property type="term" value="F:helicase activity"/>
    <property type="evidence" value="ECO:0007669"/>
    <property type="project" value="UniProtKB-KW"/>
</dbReference>
<name>A0A0F8WWR4_9ZZZZ</name>
<dbReference type="AlphaFoldDB" id="A0A0F8WWR4"/>
<dbReference type="EMBL" id="LAZR01062537">
    <property type="protein sequence ID" value="KKK61322.1"/>
    <property type="molecule type" value="Genomic_DNA"/>
</dbReference>
<dbReference type="GO" id="GO:0005524">
    <property type="term" value="F:ATP binding"/>
    <property type="evidence" value="ECO:0007669"/>
    <property type="project" value="UniProtKB-KW"/>
</dbReference>